<dbReference type="InterPro" id="IPR034122">
    <property type="entry name" value="Retropepsin-like_bacterial"/>
</dbReference>
<accession>A9CVM4</accession>
<protein>
    <submittedName>
        <fullName evidence="1">Clan AA aspartic protease, TIGR02281 family</fullName>
    </submittedName>
</protein>
<comment type="caution">
    <text evidence="1">The sequence shown here is derived from an EMBL/GenBank/DDBJ whole genome shotgun (WGS) entry which is preliminary data.</text>
</comment>
<name>A9CVM4_HOEPD</name>
<keyword evidence="1" id="KW-0378">Hydrolase</keyword>
<reference evidence="1 2" key="1">
    <citation type="submission" date="2007-10" db="EMBL/GenBank/DDBJ databases">
        <authorList>
            <person name="Wagner-Dobler I."/>
            <person name="Ferriera S."/>
            <person name="Johnson J."/>
            <person name="Kravitz S."/>
            <person name="Beeson K."/>
            <person name="Sutton G."/>
            <person name="Rogers Y.-H."/>
            <person name="Friedman R."/>
            <person name="Frazier M."/>
            <person name="Venter J.C."/>
        </authorList>
    </citation>
    <scope>NUCLEOTIDE SEQUENCE [LARGE SCALE GENOMIC DNA]</scope>
    <source>
        <strain evidence="1 2">DFL-43</strain>
    </source>
</reference>
<keyword evidence="2" id="KW-1185">Reference proteome</keyword>
<gene>
    <name evidence="1" type="ORF">HPDFL43_19427</name>
</gene>
<dbReference type="SUPFAM" id="SSF50630">
    <property type="entry name" value="Acid proteases"/>
    <property type="match status" value="1"/>
</dbReference>
<dbReference type="CDD" id="cd05483">
    <property type="entry name" value="retropepsin_like_bacteria"/>
    <property type="match status" value="1"/>
</dbReference>
<dbReference type="Pfam" id="PF13975">
    <property type="entry name" value="gag-asp_proteas"/>
    <property type="match status" value="1"/>
</dbReference>
<dbReference type="NCBIfam" id="TIGR02281">
    <property type="entry name" value="clan_AA_DTGA"/>
    <property type="match status" value="1"/>
</dbReference>
<dbReference type="AlphaFoldDB" id="A9CVM4"/>
<dbReference type="GO" id="GO:0006508">
    <property type="term" value="P:proteolysis"/>
    <property type="evidence" value="ECO:0007669"/>
    <property type="project" value="UniProtKB-KW"/>
</dbReference>
<organism evidence="1 2">
    <name type="scientific">Hoeflea phototrophica (strain DSM 17068 / NCIMB 14078 / DFL-43)</name>
    <dbReference type="NCBI Taxonomy" id="411684"/>
    <lineage>
        <taxon>Bacteria</taxon>
        <taxon>Pseudomonadati</taxon>
        <taxon>Pseudomonadota</taxon>
        <taxon>Alphaproteobacteria</taxon>
        <taxon>Hyphomicrobiales</taxon>
        <taxon>Rhizobiaceae</taxon>
        <taxon>Hoeflea</taxon>
    </lineage>
</organism>
<dbReference type="InterPro" id="IPR011969">
    <property type="entry name" value="Clan_AA_Asp_peptidase_C"/>
</dbReference>
<keyword evidence="1" id="KW-0645">Protease</keyword>
<dbReference type="eggNOG" id="COG3577">
    <property type="taxonomic scope" value="Bacteria"/>
</dbReference>
<reference evidence="1 2" key="2">
    <citation type="submission" date="2012-06" db="EMBL/GenBank/DDBJ databases">
        <authorList>
            <person name="Fiebig A."/>
        </authorList>
    </citation>
    <scope>NUCLEOTIDE SEQUENCE [LARGE SCALE GENOMIC DNA]</scope>
    <source>
        <strain evidence="1 2">DFL-43</strain>
    </source>
</reference>
<evidence type="ECO:0000313" key="2">
    <source>
        <dbReference type="Proteomes" id="UP000004291"/>
    </source>
</evidence>
<evidence type="ECO:0000313" key="1">
    <source>
        <dbReference type="EMBL" id="EDQ35398.2"/>
    </source>
</evidence>
<dbReference type="STRING" id="411684.HPDFL43_19427"/>
<dbReference type="Proteomes" id="UP000004291">
    <property type="component" value="Chromosome"/>
</dbReference>
<sequence length="227" mass="24469">MAVWQERYRSLNHGFNSTNQKLDGHRALGMNVFNGTEISELCMFKKIFLISCAVLGIASLPHYAQDVSVFTGTMSDKESSGVPVPEVKTASAHPAQPLAHYATGVRAATIPMDRSGHFSADFRVNGRNLKGLIDTGATYVALNVSTARSLGLGLVGSDFKHQVNTANGKTSAALVMLDQMNVGSITVRNVEAFVLEDKALSSTLIGMSFMSKLKSYQVKGNRLELVN</sequence>
<dbReference type="HOGENOM" id="CLU_099411_3_0_5"/>
<dbReference type="Gene3D" id="2.40.70.10">
    <property type="entry name" value="Acid Proteases"/>
    <property type="match status" value="1"/>
</dbReference>
<proteinExistence type="predicted"/>
<dbReference type="GO" id="GO:0008233">
    <property type="term" value="F:peptidase activity"/>
    <property type="evidence" value="ECO:0007669"/>
    <property type="project" value="UniProtKB-KW"/>
</dbReference>
<dbReference type="InterPro" id="IPR021109">
    <property type="entry name" value="Peptidase_aspartic_dom_sf"/>
</dbReference>
<dbReference type="EMBL" id="ABIA03000001">
    <property type="protein sequence ID" value="EDQ35398.2"/>
    <property type="molecule type" value="Genomic_DNA"/>
</dbReference>